<keyword evidence="7" id="KW-0472">Membrane</keyword>
<evidence type="ECO:0000313" key="10">
    <source>
        <dbReference type="EMBL" id="KAK4454431.1"/>
    </source>
</evidence>
<reference evidence="10" key="2">
    <citation type="submission" date="2023-05" db="EMBL/GenBank/DDBJ databases">
        <authorList>
            <consortium name="Lawrence Berkeley National Laboratory"/>
            <person name="Steindorff A."/>
            <person name="Hensen N."/>
            <person name="Bonometti L."/>
            <person name="Westerberg I."/>
            <person name="Brannstrom I.O."/>
            <person name="Guillou S."/>
            <person name="Cros-Aarteil S."/>
            <person name="Calhoun S."/>
            <person name="Haridas S."/>
            <person name="Kuo A."/>
            <person name="Mondo S."/>
            <person name="Pangilinan J."/>
            <person name="Riley R."/>
            <person name="Labutti K."/>
            <person name="Andreopoulos B."/>
            <person name="Lipzen A."/>
            <person name="Chen C."/>
            <person name="Yanf M."/>
            <person name="Daum C."/>
            <person name="Ng V."/>
            <person name="Clum A."/>
            <person name="Ohm R."/>
            <person name="Martin F."/>
            <person name="Silar P."/>
            <person name="Natvig D."/>
            <person name="Lalanne C."/>
            <person name="Gautier V."/>
            <person name="Ament-Velasquez S.L."/>
            <person name="Kruys A."/>
            <person name="Hutchinson M.I."/>
            <person name="Powell A.J."/>
            <person name="Barry K."/>
            <person name="Miller A.N."/>
            <person name="Grigoriev I.V."/>
            <person name="Debuchy R."/>
            <person name="Gladieux P."/>
            <person name="Thoren M.H."/>
            <person name="Johannesson H."/>
        </authorList>
    </citation>
    <scope>NUCLEOTIDE SEQUENCE</scope>
    <source>
        <strain evidence="10">PSN243</strain>
    </source>
</reference>
<dbReference type="AlphaFoldDB" id="A0AAV9H5Y4"/>
<dbReference type="InterPro" id="IPR013083">
    <property type="entry name" value="Znf_RING/FYVE/PHD"/>
</dbReference>
<accession>A0AAV9H5Y4</accession>
<feature type="region of interest" description="Disordered" evidence="8">
    <location>
        <begin position="361"/>
        <end position="380"/>
    </location>
</feature>
<gene>
    <name evidence="10" type="ORF">QBC34DRAFT_433999</name>
</gene>
<feature type="domain" description="RING-CH-type" evidence="9">
    <location>
        <begin position="26"/>
        <end position="85"/>
    </location>
</feature>
<keyword evidence="4" id="KW-0863">Zinc-finger</keyword>
<name>A0AAV9H5Y4_9PEZI</name>
<feature type="compositionally biased region" description="Low complexity" evidence="8">
    <location>
        <begin position="368"/>
        <end position="379"/>
    </location>
</feature>
<dbReference type="Gene3D" id="3.30.40.10">
    <property type="entry name" value="Zinc/RING finger domain, C3HC4 (zinc finger)"/>
    <property type="match status" value="1"/>
</dbReference>
<feature type="region of interest" description="Disordered" evidence="8">
    <location>
        <begin position="387"/>
        <end position="422"/>
    </location>
</feature>
<evidence type="ECO:0000256" key="8">
    <source>
        <dbReference type="SAM" id="MobiDB-lite"/>
    </source>
</evidence>
<keyword evidence="3" id="KW-0479">Metal-binding</keyword>
<comment type="caution">
    <text evidence="10">The sequence shown here is derived from an EMBL/GenBank/DDBJ whole genome shotgun (WGS) entry which is preliminary data.</text>
</comment>
<dbReference type="SMART" id="SM00744">
    <property type="entry name" value="RINGv"/>
    <property type="match status" value="1"/>
</dbReference>
<proteinExistence type="predicted"/>
<dbReference type="GO" id="GO:0008270">
    <property type="term" value="F:zinc ion binding"/>
    <property type="evidence" value="ECO:0007669"/>
    <property type="project" value="UniProtKB-KW"/>
</dbReference>
<keyword evidence="5" id="KW-0862">Zinc</keyword>
<evidence type="ECO:0000256" key="4">
    <source>
        <dbReference type="ARBA" id="ARBA00022771"/>
    </source>
</evidence>
<evidence type="ECO:0000256" key="3">
    <source>
        <dbReference type="ARBA" id="ARBA00022723"/>
    </source>
</evidence>
<evidence type="ECO:0000259" key="9">
    <source>
        <dbReference type="SMART" id="SM00744"/>
    </source>
</evidence>
<evidence type="ECO:0000256" key="1">
    <source>
        <dbReference type="ARBA" id="ARBA00004141"/>
    </source>
</evidence>
<dbReference type="Proteomes" id="UP001321760">
    <property type="component" value="Unassembled WGS sequence"/>
</dbReference>
<protein>
    <recommendedName>
        <fullName evidence="9">RING-CH-type domain-containing protein</fullName>
    </recommendedName>
</protein>
<evidence type="ECO:0000313" key="11">
    <source>
        <dbReference type="Proteomes" id="UP001321760"/>
    </source>
</evidence>
<dbReference type="InterPro" id="IPR011016">
    <property type="entry name" value="Znf_RING-CH"/>
</dbReference>
<sequence>MPSPSSSSSSHTIVPAPIATADTQHSCFICLQTDADPPNGPWVHACPCSLEAHEKCMLQWIAEMENTPRTSTDNRSSALRCQACRARIRVEEPRDSVVTLYNTFQRTYGRVSPMILLTIVSGGTLVGSAWYGWNALSVFAGSQAAYEWLTPKLPTGRLPRMPPPMFLATAAVRLVELSLIGPALVVLWWVPGAEFSLLPGSVLYAGSLVARGELLSWPPSPEWAMTLMPVVHVTYDFLYAEFLGPVEKRLNRVLRGRPATETPAAADQGNAEQGEAAPAEPNGERRGIARTALDWLGRLLRGPLGHVDEDQENQEEIQVEIQINLEDAGEEGEGDNAVADADDGADDLVEAIQGEFQMVPEPEERAQPQEQQPEAPEPDAQLRLEPREERQERMQRPIQDAQARRARRAEPQRAEEENNRQNRLVEEPRISIFSVIMNGMTTTLLFPAISYGMGELVRRVLPAAWTRSPTYRRPATGLLQYRWGRSLVGACLFFVLRDAFALYYKYRRVQVKLKRKVHNVERRNDRGTATAGADIPALSWGRAN</sequence>
<feature type="region of interest" description="Disordered" evidence="8">
    <location>
        <begin position="261"/>
        <end position="286"/>
    </location>
</feature>
<evidence type="ECO:0000256" key="2">
    <source>
        <dbReference type="ARBA" id="ARBA00022692"/>
    </source>
</evidence>
<evidence type="ECO:0000256" key="7">
    <source>
        <dbReference type="ARBA" id="ARBA00023136"/>
    </source>
</evidence>
<comment type="subcellular location">
    <subcellularLocation>
        <location evidence="1">Membrane</location>
        <topology evidence="1">Multi-pass membrane protein</topology>
    </subcellularLocation>
</comment>
<dbReference type="EMBL" id="MU865917">
    <property type="protein sequence ID" value="KAK4454431.1"/>
    <property type="molecule type" value="Genomic_DNA"/>
</dbReference>
<keyword evidence="6" id="KW-1133">Transmembrane helix</keyword>
<feature type="compositionally biased region" description="Basic and acidic residues" evidence="8">
    <location>
        <begin position="408"/>
        <end position="422"/>
    </location>
</feature>
<dbReference type="SUPFAM" id="SSF57850">
    <property type="entry name" value="RING/U-box"/>
    <property type="match status" value="1"/>
</dbReference>
<organism evidence="10 11">
    <name type="scientific">Podospora aff. communis PSN243</name>
    <dbReference type="NCBI Taxonomy" id="3040156"/>
    <lineage>
        <taxon>Eukaryota</taxon>
        <taxon>Fungi</taxon>
        <taxon>Dikarya</taxon>
        <taxon>Ascomycota</taxon>
        <taxon>Pezizomycotina</taxon>
        <taxon>Sordariomycetes</taxon>
        <taxon>Sordariomycetidae</taxon>
        <taxon>Sordariales</taxon>
        <taxon>Podosporaceae</taxon>
        <taxon>Podospora</taxon>
    </lineage>
</organism>
<keyword evidence="11" id="KW-1185">Reference proteome</keyword>
<evidence type="ECO:0000256" key="5">
    <source>
        <dbReference type="ARBA" id="ARBA00022833"/>
    </source>
</evidence>
<keyword evidence="2" id="KW-0812">Transmembrane</keyword>
<dbReference type="PANTHER" id="PTHR46283">
    <property type="entry name" value="E3 UBIQUITIN-PROTEIN LIGASE MARCH5"/>
    <property type="match status" value="1"/>
</dbReference>
<reference evidence="10" key="1">
    <citation type="journal article" date="2023" name="Mol. Phylogenet. Evol.">
        <title>Genome-scale phylogeny and comparative genomics of the fungal order Sordariales.</title>
        <authorList>
            <person name="Hensen N."/>
            <person name="Bonometti L."/>
            <person name="Westerberg I."/>
            <person name="Brannstrom I.O."/>
            <person name="Guillou S."/>
            <person name="Cros-Aarteil S."/>
            <person name="Calhoun S."/>
            <person name="Haridas S."/>
            <person name="Kuo A."/>
            <person name="Mondo S."/>
            <person name="Pangilinan J."/>
            <person name="Riley R."/>
            <person name="LaButti K."/>
            <person name="Andreopoulos B."/>
            <person name="Lipzen A."/>
            <person name="Chen C."/>
            <person name="Yan M."/>
            <person name="Daum C."/>
            <person name="Ng V."/>
            <person name="Clum A."/>
            <person name="Steindorff A."/>
            <person name="Ohm R.A."/>
            <person name="Martin F."/>
            <person name="Silar P."/>
            <person name="Natvig D.O."/>
            <person name="Lalanne C."/>
            <person name="Gautier V."/>
            <person name="Ament-Velasquez S.L."/>
            <person name="Kruys A."/>
            <person name="Hutchinson M.I."/>
            <person name="Powell A.J."/>
            <person name="Barry K."/>
            <person name="Miller A.N."/>
            <person name="Grigoriev I.V."/>
            <person name="Debuchy R."/>
            <person name="Gladieux P."/>
            <person name="Hiltunen Thoren M."/>
            <person name="Johannesson H."/>
        </authorList>
    </citation>
    <scope>NUCLEOTIDE SEQUENCE</scope>
    <source>
        <strain evidence="10">PSN243</strain>
    </source>
</reference>
<evidence type="ECO:0000256" key="6">
    <source>
        <dbReference type="ARBA" id="ARBA00022989"/>
    </source>
</evidence>
<dbReference type="GO" id="GO:0016020">
    <property type="term" value="C:membrane"/>
    <property type="evidence" value="ECO:0007669"/>
    <property type="project" value="UniProtKB-SubCell"/>
</dbReference>